<feature type="compositionally biased region" description="Low complexity" evidence="1">
    <location>
        <begin position="25"/>
        <end position="36"/>
    </location>
</feature>
<feature type="compositionally biased region" description="Basic and acidic residues" evidence="1">
    <location>
        <begin position="240"/>
        <end position="294"/>
    </location>
</feature>
<feature type="compositionally biased region" description="Basic and acidic residues" evidence="1">
    <location>
        <begin position="212"/>
        <end position="232"/>
    </location>
</feature>
<evidence type="ECO:0000256" key="1">
    <source>
        <dbReference type="SAM" id="MobiDB-lite"/>
    </source>
</evidence>
<dbReference type="GO" id="GO:0000340">
    <property type="term" value="F:RNA 7-methylguanosine cap binding"/>
    <property type="evidence" value="ECO:0007669"/>
    <property type="project" value="InterPro"/>
</dbReference>
<gene>
    <name evidence="2" type="ORF">BDV95DRAFT_542501</name>
</gene>
<feature type="compositionally biased region" description="Basic and acidic residues" evidence="1">
    <location>
        <begin position="160"/>
        <end position="189"/>
    </location>
</feature>
<organism evidence="2 3">
    <name type="scientific">Massariosphaeria phaeospora</name>
    <dbReference type="NCBI Taxonomy" id="100035"/>
    <lineage>
        <taxon>Eukaryota</taxon>
        <taxon>Fungi</taxon>
        <taxon>Dikarya</taxon>
        <taxon>Ascomycota</taxon>
        <taxon>Pezizomycotina</taxon>
        <taxon>Dothideomycetes</taxon>
        <taxon>Pleosporomycetidae</taxon>
        <taxon>Pleosporales</taxon>
        <taxon>Pleosporales incertae sedis</taxon>
        <taxon>Massariosphaeria</taxon>
    </lineage>
</organism>
<accession>A0A7C8M942</accession>
<dbReference type="InterPro" id="IPR019416">
    <property type="entry name" value="NCBP3"/>
</dbReference>
<feature type="compositionally biased region" description="Basic and acidic residues" evidence="1">
    <location>
        <begin position="315"/>
        <end position="335"/>
    </location>
</feature>
<feature type="region of interest" description="Disordered" evidence="1">
    <location>
        <begin position="14"/>
        <end position="46"/>
    </location>
</feature>
<sequence>MDTDMVDADFDIDLSLGDAPYHGAPDPQQQQLDPPQNTSGGNGARADKSAIPAAYFEDLDHVARRAWPDSLNIQGVDKFDPNDPLYYAMEHHPDIKVKLHRWVNDYSVNLEYYSTQDAEAALAALTNTDAADPTNLPAQEARKARAYSKQPTAVLFVRQSNERDVKSRDAAPRGDYYRRNHSTRGEYRGRGRGRGRAPEPMRKAPAPYTDFDEARPSRDIIHYDDPPPREGPLRGASDPINDRHNERVENRIDRRTDRRTDGRTDRRTGRYDNREDYNRYESRGDGRDDGRSYSRYDQAVNTVQQRSRENAPSNRRSENSSHDGFVKTNEVDSYRPKSVSGRRASYSEYGRLRDRSASPVNGDGDGRMGFPEEGTRYRERSLSTRRDERSREDPTAERWMHDLSDYTDHGPASRSRSSKIMVNDMGNHHRSNATDETSNAGLGSLLARMTKDGLPVVPVKRSLADRVTRGDEDLHIRGRSAHGMSIRGFARGT</sequence>
<dbReference type="OrthoDB" id="422106at2759"/>
<feature type="region of interest" description="Disordered" evidence="1">
    <location>
        <begin position="155"/>
        <end position="416"/>
    </location>
</feature>
<feature type="compositionally biased region" description="Basic and acidic residues" evidence="1">
    <location>
        <begin position="373"/>
        <end position="408"/>
    </location>
</feature>
<keyword evidence="3" id="KW-1185">Reference proteome</keyword>
<dbReference type="EMBL" id="JAADJZ010000009">
    <property type="protein sequence ID" value="KAF2872438.1"/>
    <property type="molecule type" value="Genomic_DNA"/>
</dbReference>
<evidence type="ECO:0000313" key="3">
    <source>
        <dbReference type="Proteomes" id="UP000481861"/>
    </source>
</evidence>
<dbReference type="GO" id="GO:0003729">
    <property type="term" value="F:mRNA binding"/>
    <property type="evidence" value="ECO:0007669"/>
    <property type="project" value="InterPro"/>
</dbReference>
<dbReference type="Proteomes" id="UP000481861">
    <property type="component" value="Unassembled WGS sequence"/>
</dbReference>
<reference evidence="2 3" key="1">
    <citation type="submission" date="2020-01" db="EMBL/GenBank/DDBJ databases">
        <authorList>
            <consortium name="DOE Joint Genome Institute"/>
            <person name="Haridas S."/>
            <person name="Albert R."/>
            <person name="Binder M."/>
            <person name="Bloem J."/>
            <person name="Labutti K."/>
            <person name="Salamov A."/>
            <person name="Andreopoulos B."/>
            <person name="Baker S.E."/>
            <person name="Barry K."/>
            <person name="Bills G."/>
            <person name="Bluhm B.H."/>
            <person name="Cannon C."/>
            <person name="Castanera R."/>
            <person name="Culley D.E."/>
            <person name="Daum C."/>
            <person name="Ezra D."/>
            <person name="Gonzalez J.B."/>
            <person name="Henrissat B."/>
            <person name="Kuo A."/>
            <person name="Liang C."/>
            <person name="Lipzen A."/>
            <person name="Lutzoni F."/>
            <person name="Magnuson J."/>
            <person name="Mondo S."/>
            <person name="Nolan M."/>
            <person name="Ohm R."/>
            <person name="Pangilinan J."/>
            <person name="Park H.-J.H."/>
            <person name="Ramirez L."/>
            <person name="Alfaro M."/>
            <person name="Sun H."/>
            <person name="Tritt A."/>
            <person name="Yoshinaga Y."/>
            <person name="Zwiers L.-H.L."/>
            <person name="Turgeon B.G."/>
            <person name="Goodwin S.B."/>
            <person name="Spatafora J.W."/>
            <person name="Crous P.W."/>
            <person name="Grigoriev I.V."/>
        </authorList>
    </citation>
    <scope>NUCLEOTIDE SEQUENCE [LARGE SCALE GENOMIC DNA]</scope>
    <source>
        <strain evidence="2 3">CBS 611.86</strain>
    </source>
</reference>
<dbReference type="Pfam" id="PF10309">
    <property type="entry name" value="NCBP3"/>
    <property type="match status" value="1"/>
</dbReference>
<comment type="caution">
    <text evidence="2">The sequence shown here is derived from an EMBL/GenBank/DDBJ whole genome shotgun (WGS) entry which is preliminary data.</text>
</comment>
<proteinExistence type="predicted"/>
<protein>
    <submittedName>
        <fullName evidence="2">Uncharacterized protein</fullName>
    </submittedName>
</protein>
<feature type="compositionally biased region" description="Polar residues" evidence="1">
    <location>
        <begin position="299"/>
        <end position="314"/>
    </location>
</feature>
<evidence type="ECO:0000313" key="2">
    <source>
        <dbReference type="EMBL" id="KAF2872438.1"/>
    </source>
</evidence>
<dbReference type="AlphaFoldDB" id="A0A7C8M942"/>
<name>A0A7C8M942_9PLEO</name>